<reference evidence="6" key="2">
    <citation type="submission" date="2025-08" db="UniProtKB">
        <authorList>
            <consortium name="Ensembl"/>
        </authorList>
    </citation>
    <scope>IDENTIFICATION</scope>
</reference>
<dbReference type="CDD" id="cd01310">
    <property type="entry name" value="TatD_DNAse"/>
    <property type="match status" value="1"/>
</dbReference>
<accession>A0A8C2T6R3</accession>
<dbReference type="PANTHER" id="PTHR46317:SF7">
    <property type="entry name" value="DEOXYRIBONUCLEASE TATDN3-RELATED"/>
    <property type="match status" value="1"/>
</dbReference>
<evidence type="ECO:0000256" key="3">
    <source>
        <dbReference type="ARBA" id="ARBA00022801"/>
    </source>
</evidence>
<evidence type="ECO:0000313" key="6">
    <source>
        <dbReference type="Ensembl" id="ENSCJPP00005008309.1"/>
    </source>
</evidence>
<evidence type="ECO:0000313" key="7">
    <source>
        <dbReference type="Proteomes" id="UP000694412"/>
    </source>
</evidence>
<evidence type="ECO:0000256" key="2">
    <source>
        <dbReference type="ARBA" id="ARBA00022723"/>
    </source>
</evidence>
<dbReference type="Proteomes" id="UP000694412">
    <property type="component" value="Chromosome 3"/>
</dbReference>
<dbReference type="Ensembl" id="ENSCJPT00005012647.1">
    <property type="protein sequence ID" value="ENSCJPP00005008309.1"/>
    <property type="gene ID" value="ENSCJPG00005007464.1"/>
</dbReference>
<evidence type="ECO:0000256" key="1">
    <source>
        <dbReference type="ARBA" id="ARBA00009275"/>
    </source>
</evidence>
<dbReference type="Pfam" id="PF01026">
    <property type="entry name" value="TatD_DNase"/>
    <property type="match status" value="1"/>
</dbReference>
<keyword evidence="7" id="KW-1185">Reference proteome</keyword>
<name>A0A8C2T6R3_COTJA</name>
<dbReference type="GO" id="GO:0046872">
    <property type="term" value="F:metal ion binding"/>
    <property type="evidence" value="ECO:0007669"/>
    <property type="project" value="UniProtKB-KW"/>
</dbReference>
<dbReference type="PANTHER" id="PTHR46317">
    <property type="entry name" value="HYDROLASE OF PHP SUPERFAMILY-RELATED PROTEIN"/>
    <property type="match status" value="1"/>
</dbReference>
<dbReference type="InterPro" id="IPR001130">
    <property type="entry name" value="TatD-like"/>
</dbReference>
<reference evidence="6" key="3">
    <citation type="submission" date="2025-09" db="UniProtKB">
        <authorList>
            <consortium name="Ensembl"/>
        </authorList>
    </citation>
    <scope>IDENTIFICATION</scope>
</reference>
<dbReference type="InterPro" id="IPR032466">
    <property type="entry name" value="Metal_Hydrolase"/>
</dbReference>
<dbReference type="GO" id="GO:0016788">
    <property type="term" value="F:hydrolase activity, acting on ester bonds"/>
    <property type="evidence" value="ECO:0007669"/>
    <property type="project" value="InterPro"/>
</dbReference>
<protein>
    <submittedName>
        <fullName evidence="6">TatD DNase domain containing 3</fullName>
    </submittedName>
</protein>
<reference evidence="6" key="1">
    <citation type="submission" date="2015-11" db="EMBL/GenBank/DDBJ databases">
        <authorList>
            <consortium name="International Coturnix japonica Genome Analysis Consortium"/>
            <person name="Warren W."/>
            <person name="Burt D.W."/>
            <person name="Antin P.B."/>
            <person name="Lanford R."/>
            <person name="Gros J."/>
            <person name="Wilson R.K."/>
        </authorList>
    </citation>
    <scope>NUCLEOTIDE SEQUENCE [LARGE SCALE GENOMIC DNA]</scope>
</reference>
<dbReference type="GeneTree" id="ENSGT00720000108846"/>
<comment type="similarity">
    <text evidence="1">Belongs to the metallo-dependent hydrolases superfamily. TatD-type hydrolase family.</text>
</comment>
<comment type="function">
    <text evidence="4">Exhibits 3'-exonuclease activities and apurinic/apyrimidinic (AP) endonuclease (in vitro). Show preferential AP endonuclease activity on double-stranded DNA substrates and 3'- exonuclease activity on single-stranded DNA.</text>
</comment>
<evidence type="ECO:0000256" key="5">
    <source>
        <dbReference type="SAM" id="MobiDB-lite"/>
    </source>
</evidence>
<gene>
    <name evidence="6" type="primary">TATDN3</name>
</gene>
<evidence type="ECO:0000256" key="4">
    <source>
        <dbReference type="ARBA" id="ARBA00093287"/>
    </source>
</evidence>
<keyword evidence="3" id="KW-0378">Hydrolase</keyword>
<dbReference type="SUPFAM" id="SSF51556">
    <property type="entry name" value="Metallo-dependent hydrolases"/>
    <property type="match status" value="1"/>
</dbReference>
<dbReference type="Gene3D" id="3.20.20.140">
    <property type="entry name" value="Metal-dependent hydrolases"/>
    <property type="match status" value="1"/>
</dbReference>
<dbReference type="AlphaFoldDB" id="A0A8C2T6R3"/>
<keyword evidence="2" id="KW-0479">Metal-binding</keyword>
<feature type="region of interest" description="Disordered" evidence="5">
    <location>
        <begin position="91"/>
        <end position="165"/>
    </location>
</feature>
<sequence length="484" mass="52487">MSPFSLPSSRLNSPTSLSHSLTAVLWPFTTFSANFIHPVPFLQRQPRTEHSTQRLLPHHPAVPMSARLTLQCRSGESPACPGPYPDGVFHSGGGVRLPVGQAPHEGHAQRQQLVQPAPRAAPHPRVPAGGRPRRHFPPNPNRKCRPGSTTRRSPAPSLPQPGPGVGMAGPVDCHCHLSAPCFHTDVTAVVGAARQAAVAALVTVTEQAAEFRSALELSHRFPGFVLPCLGVHPVQEVSPGEQRSVTLQDLDAALPLIELHKDKLVAIGEVGLDFTPRFASTDEQKEGQRQVLTKQVELARKLDLPLNVHSRSAGRPTIHLLKEQGASKVLLHAFDGKPSVAMEGVKAGYFFSIPPSIIRSDQKQKLVKVLPLESICLETDSPALGPEKQVRNEPKNIYIAAEYIAKIKGIPVEEVIEVTTQNALRVFPKLRNFLQVVIPPFAPQGWFSMDMRSLPAQSASHLLCPCNAVSDGTVKNNSGEKKNQ</sequence>
<proteinExistence type="inferred from homology"/>
<organism evidence="6 7">
    <name type="scientific">Coturnix japonica</name>
    <name type="common">Japanese quail</name>
    <name type="synonym">Coturnix coturnix japonica</name>
    <dbReference type="NCBI Taxonomy" id="93934"/>
    <lineage>
        <taxon>Eukaryota</taxon>
        <taxon>Metazoa</taxon>
        <taxon>Chordata</taxon>
        <taxon>Craniata</taxon>
        <taxon>Vertebrata</taxon>
        <taxon>Euteleostomi</taxon>
        <taxon>Archelosauria</taxon>
        <taxon>Archosauria</taxon>
        <taxon>Dinosauria</taxon>
        <taxon>Saurischia</taxon>
        <taxon>Theropoda</taxon>
        <taxon>Coelurosauria</taxon>
        <taxon>Aves</taxon>
        <taxon>Neognathae</taxon>
        <taxon>Galloanserae</taxon>
        <taxon>Galliformes</taxon>
        <taxon>Phasianidae</taxon>
        <taxon>Perdicinae</taxon>
        <taxon>Coturnix</taxon>
    </lineage>
</organism>